<keyword evidence="2" id="KW-0229">DNA integration</keyword>
<evidence type="ECO:0000313" key="7">
    <source>
        <dbReference type="Proteomes" id="UP000315724"/>
    </source>
</evidence>
<dbReference type="PANTHER" id="PTHR30629:SF2">
    <property type="entry name" value="PROPHAGE INTEGRASE INTS-RELATED"/>
    <property type="match status" value="1"/>
</dbReference>
<keyword evidence="3" id="KW-0238">DNA-binding</keyword>
<dbReference type="SUPFAM" id="SSF56349">
    <property type="entry name" value="DNA breaking-rejoining enzymes"/>
    <property type="match status" value="1"/>
</dbReference>
<dbReference type="GO" id="GO:0003677">
    <property type="term" value="F:DNA binding"/>
    <property type="evidence" value="ECO:0007669"/>
    <property type="project" value="UniProtKB-KW"/>
</dbReference>
<evidence type="ECO:0000313" key="6">
    <source>
        <dbReference type="EMBL" id="QDT34081.1"/>
    </source>
</evidence>
<dbReference type="KEGG" id="tpol:Mal48_33410"/>
<evidence type="ECO:0000256" key="2">
    <source>
        <dbReference type="ARBA" id="ARBA00022908"/>
    </source>
</evidence>
<reference evidence="6 7" key="1">
    <citation type="submission" date="2019-02" db="EMBL/GenBank/DDBJ databases">
        <title>Deep-cultivation of Planctomycetes and their phenomic and genomic characterization uncovers novel biology.</title>
        <authorList>
            <person name="Wiegand S."/>
            <person name="Jogler M."/>
            <person name="Boedeker C."/>
            <person name="Pinto D."/>
            <person name="Vollmers J."/>
            <person name="Rivas-Marin E."/>
            <person name="Kohn T."/>
            <person name="Peeters S.H."/>
            <person name="Heuer A."/>
            <person name="Rast P."/>
            <person name="Oberbeckmann S."/>
            <person name="Bunk B."/>
            <person name="Jeske O."/>
            <person name="Meyerdierks A."/>
            <person name="Storesund J.E."/>
            <person name="Kallscheuer N."/>
            <person name="Luecker S."/>
            <person name="Lage O.M."/>
            <person name="Pohl T."/>
            <person name="Merkel B.J."/>
            <person name="Hornburger P."/>
            <person name="Mueller R.-W."/>
            <person name="Bruemmer F."/>
            <person name="Labrenz M."/>
            <person name="Spormann A.M."/>
            <person name="Op den Camp H."/>
            <person name="Overmann J."/>
            <person name="Amann R."/>
            <person name="Jetten M.S.M."/>
            <person name="Mascher T."/>
            <person name="Medema M.H."/>
            <person name="Devos D.P."/>
            <person name="Kaster A.-K."/>
            <person name="Ovreas L."/>
            <person name="Rohde M."/>
            <person name="Galperin M.Y."/>
            <person name="Jogler C."/>
        </authorList>
    </citation>
    <scope>NUCLEOTIDE SEQUENCE [LARGE SCALE GENOMIC DNA]</scope>
    <source>
        <strain evidence="6 7">Mal48</strain>
    </source>
</reference>
<dbReference type="Proteomes" id="UP000315724">
    <property type="component" value="Chromosome"/>
</dbReference>
<dbReference type="Pfam" id="PF00589">
    <property type="entry name" value="Phage_integrase"/>
    <property type="match status" value="1"/>
</dbReference>
<dbReference type="RefSeq" id="WP_145201442.1">
    <property type="nucleotide sequence ID" value="NZ_CP036267.1"/>
</dbReference>
<feature type="domain" description="Tyr recombinase" evidence="5">
    <location>
        <begin position="173"/>
        <end position="351"/>
    </location>
</feature>
<dbReference type="Gene3D" id="1.10.150.130">
    <property type="match status" value="1"/>
</dbReference>
<comment type="similarity">
    <text evidence="1">Belongs to the 'phage' integrase family.</text>
</comment>
<dbReference type="InterPro" id="IPR002104">
    <property type="entry name" value="Integrase_catalytic"/>
</dbReference>
<dbReference type="InterPro" id="IPR050808">
    <property type="entry name" value="Phage_Integrase"/>
</dbReference>
<name>A0A517QR22_9PLAN</name>
<dbReference type="InterPro" id="IPR011010">
    <property type="entry name" value="DNA_brk_join_enz"/>
</dbReference>
<accession>A0A517QR22</accession>
<dbReference type="AlphaFoldDB" id="A0A517QR22"/>
<evidence type="ECO:0000259" key="5">
    <source>
        <dbReference type="PROSITE" id="PS51898"/>
    </source>
</evidence>
<dbReference type="PROSITE" id="PS51898">
    <property type="entry name" value="TYR_RECOMBINASE"/>
    <property type="match status" value="1"/>
</dbReference>
<sequence>MRQPKKCHHKASDRAYVKINGQRIYLGKWNSQEADDAYDRQILKWRKAKDSSQELTTTVGELCLAFMEHAEEFYRDDAGNQTGEANNYRYALRPLIKLFRNVKCYQFGPSKLIEVRDELAAVHVRQQVNNNLARIKRVFKWGVSQELIPVSVFAALQTVEGLKRSRSKAKESQPVLPVPIDDFNKTLPYLTEPLSRMVQFQILTGARPSEARLLKVGDINTEGEVWLYKPNSHKNKWRGKARIICIGPKAQAVIMPFVEDAVSGAQYVFTPSDSSNQPYSLHGMISSISKACRKAKVESWSPGRLRHNAATSINQAFGDLDASRVVLGHAEKTTTEIYAERDIQKAIEIAKQIG</sequence>
<evidence type="ECO:0000256" key="4">
    <source>
        <dbReference type="ARBA" id="ARBA00023172"/>
    </source>
</evidence>
<dbReference type="InterPro" id="IPR013762">
    <property type="entry name" value="Integrase-like_cat_sf"/>
</dbReference>
<keyword evidence="4" id="KW-0233">DNA recombination</keyword>
<protein>
    <submittedName>
        <fullName evidence="6">Tyrosine recombinase XerC</fullName>
    </submittedName>
</protein>
<keyword evidence="7" id="KW-1185">Reference proteome</keyword>
<organism evidence="6 7">
    <name type="scientific">Thalassoglobus polymorphus</name>
    <dbReference type="NCBI Taxonomy" id="2527994"/>
    <lineage>
        <taxon>Bacteria</taxon>
        <taxon>Pseudomonadati</taxon>
        <taxon>Planctomycetota</taxon>
        <taxon>Planctomycetia</taxon>
        <taxon>Planctomycetales</taxon>
        <taxon>Planctomycetaceae</taxon>
        <taxon>Thalassoglobus</taxon>
    </lineage>
</organism>
<dbReference type="CDD" id="cd00397">
    <property type="entry name" value="DNA_BRE_C"/>
    <property type="match status" value="1"/>
</dbReference>
<evidence type="ECO:0000256" key="1">
    <source>
        <dbReference type="ARBA" id="ARBA00008857"/>
    </source>
</evidence>
<dbReference type="GO" id="GO:0006310">
    <property type="term" value="P:DNA recombination"/>
    <property type="evidence" value="ECO:0007669"/>
    <property type="project" value="UniProtKB-KW"/>
</dbReference>
<gene>
    <name evidence="6" type="primary">xerC_4</name>
    <name evidence="6" type="ORF">Mal48_33410</name>
</gene>
<evidence type="ECO:0000256" key="3">
    <source>
        <dbReference type="ARBA" id="ARBA00023125"/>
    </source>
</evidence>
<dbReference type="Gene3D" id="1.10.443.10">
    <property type="entry name" value="Intergrase catalytic core"/>
    <property type="match status" value="1"/>
</dbReference>
<dbReference type="PANTHER" id="PTHR30629">
    <property type="entry name" value="PROPHAGE INTEGRASE"/>
    <property type="match status" value="1"/>
</dbReference>
<dbReference type="InterPro" id="IPR010998">
    <property type="entry name" value="Integrase_recombinase_N"/>
</dbReference>
<proteinExistence type="inferred from homology"/>
<dbReference type="OrthoDB" id="254233at2"/>
<dbReference type="GO" id="GO:0015074">
    <property type="term" value="P:DNA integration"/>
    <property type="evidence" value="ECO:0007669"/>
    <property type="project" value="UniProtKB-KW"/>
</dbReference>
<dbReference type="EMBL" id="CP036267">
    <property type="protein sequence ID" value="QDT34081.1"/>
    <property type="molecule type" value="Genomic_DNA"/>
</dbReference>